<organism evidence="1 2">
    <name type="scientific">Marisediminicola antarctica</name>
    <dbReference type="NCBI Taxonomy" id="674079"/>
    <lineage>
        <taxon>Bacteria</taxon>
        <taxon>Bacillati</taxon>
        <taxon>Actinomycetota</taxon>
        <taxon>Actinomycetes</taxon>
        <taxon>Micrococcales</taxon>
        <taxon>Microbacteriaceae</taxon>
        <taxon>Marisediminicola</taxon>
    </lineage>
</organism>
<sequence length="81" mass="8644">MIASRMLEEQAAALAVMRSRIDRARALAPSGVESEWAGPARRLYDAGLDELHRTISSAQASVDVALADTRRAIDTLAGHVG</sequence>
<reference evidence="1 2" key="1">
    <citation type="submission" date="2016-09" db="EMBL/GenBank/DDBJ databases">
        <title>Complete genome sequence of microbes from the polar regions.</title>
        <authorList>
            <person name="Liao L."/>
            <person name="Chen B."/>
        </authorList>
    </citation>
    <scope>NUCLEOTIDE SEQUENCE [LARGE SCALE GENOMIC DNA]</scope>
    <source>
        <strain evidence="1 2">ZS314</strain>
    </source>
</reference>
<protein>
    <submittedName>
        <fullName evidence="1">Uncharacterized protein</fullName>
    </submittedName>
</protein>
<proteinExistence type="predicted"/>
<dbReference type="KEGG" id="mant:BHD05_02030"/>
<accession>A0A7L5ALE8</accession>
<evidence type="ECO:0000313" key="2">
    <source>
        <dbReference type="Proteomes" id="UP000464507"/>
    </source>
</evidence>
<gene>
    <name evidence="1" type="ORF">BHD05_02030</name>
</gene>
<evidence type="ECO:0000313" key="1">
    <source>
        <dbReference type="EMBL" id="QHO70916.1"/>
    </source>
</evidence>
<keyword evidence="2" id="KW-1185">Reference proteome</keyword>
<name>A0A7L5ALE8_9MICO</name>
<dbReference type="AlphaFoldDB" id="A0A7L5ALE8"/>
<dbReference type="Proteomes" id="UP000464507">
    <property type="component" value="Chromosome"/>
</dbReference>
<dbReference type="EMBL" id="CP017146">
    <property type="protein sequence ID" value="QHO70916.1"/>
    <property type="molecule type" value="Genomic_DNA"/>
</dbReference>